<gene>
    <name evidence="1" type="ORF">SCHCODRAFT_10521</name>
</gene>
<dbReference type="GeneID" id="9594398"/>
<sequence length="56" mass="6060">MGKLRAALAATPAPPPIVYHPLPHPLIPHHTLRTCSALALSASRCVVPYNVYIHIL</sequence>
<dbReference type="HOGENOM" id="CLU_3015485_0_0_1"/>
<name>D8PWZ2_SCHCM</name>
<evidence type="ECO:0000313" key="2">
    <source>
        <dbReference type="Proteomes" id="UP000007431"/>
    </source>
</evidence>
<dbReference type="KEGG" id="scm:SCHCO_010521"/>
<dbReference type="VEuPathDB" id="FungiDB:SCHCODRAFT_010521"/>
<evidence type="ECO:0000313" key="1">
    <source>
        <dbReference type="EMBL" id="EFJ00302.1"/>
    </source>
</evidence>
<dbReference type="EMBL" id="GL377303">
    <property type="protein sequence ID" value="EFJ00302.1"/>
    <property type="molecule type" value="Genomic_DNA"/>
</dbReference>
<reference evidence="1 2" key="1">
    <citation type="journal article" date="2010" name="Nat. Biotechnol.">
        <title>Genome sequence of the model mushroom Schizophyllum commune.</title>
        <authorList>
            <person name="Ohm R.A."/>
            <person name="de Jong J.F."/>
            <person name="Lugones L.G."/>
            <person name="Aerts A."/>
            <person name="Kothe E."/>
            <person name="Stajich J.E."/>
            <person name="de Vries R.P."/>
            <person name="Record E."/>
            <person name="Levasseur A."/>
            <person name="Baker S.E."/>
            <person name="Bartholomew K.A."/>
            <person name="Coutinho P.M."/>
            <person name="Erdmann S."/>
            <person name="Fowler T.J."/>
            <person name="Gathman A.C."/>
            <person name="Lombard V."/>
            <person name="Henrissat B."/>
            <person name="Knabe N."/>
            <person name="Kuees U."/>
            <person name="Lilly W.W."/>
            <person name="Lindquist E."/>
            <person name="Lucas S."/>
            <person name="Magnuson J.K."/>
            <person name="Piumi F."/>
            <person name="Raudaskoski M."/>
            <person name="Salamov A."/>
            <person name="Schmutz J."/>
            <person name="Schwarze F.W.M.R."/>
            <person name="vanKuyk P.A."/>
            <person name="Horton J.S."/>
            <person name="Grigoriev I.V."/>
            <person name="Woesten H.A.B."/>
        </authorList>
    </citation>
    <scope>NUCLEOTIDE SEQUENCE [LARGE SCALE GENOMIC DNA]</scope>
    <source>
        <strain evidence="2">H4-8 / FGSC 9210</strain>
    </source>
</reference>
<accession>D8PWZ2</accession>
<proteinExistence type="predicted"/>
<dbReference type="RefSeq" id="XP_003035204.1">
    <property type="nucleotide sequence ID" value="XM_003035158.1"/>
</dbReference>
<protein>
    <submittedName>
        <fullName evidence="1">Uncharacterized protein</fullName>
    </submittedName>
</protein>
<dbReference type="AlphaFoldDB" id="D8PWZ2"/>
<keyword evidence="2" id="KW-1185">Reference proteome</keyword>
<organism evidence="2">
    <name type="scientific">Schizophyllum commune (strain H4-8 / FGSC 9210)</name>
    <name type="common">Split gill fungus</name>
    <dbReference type="NCBI Taxonomy" id="578458"/>
    <lineage>
        <taxon>Eukaryota</taxon>
        <taxon>Fungi</taxon>
        <taxon>Dikarya</taxon>
        <taxon>Basidiomycota</taxon>
        <taxon>Agaricomycotina</taxon>
        <taxon>Agaricomycetes</taxon>
        <taxon>Agaricomycetidae</taxon>
        <taxon>Agaricales</taxon>
        <taxon>Schizophyllaceae</taxon>
        <taxon>Schizophyllum</taxon>
    </lineage>
</organism>
<dbReference type="Proteomes" id="UP000007431">
    <property type="component" value="Unassembled WGS sequence"/>
</dbReference>
<dbReference type="InParanoid" id="D8PWZ2"/>